<accession>A0AAU2VBF8</accession>
<sequence>MLLLDDLPETLLDLAVPHEDINELTALAARFTAEPALGELLEESARVLVQDIGTVGAHPELPALPEGLGDLERWFPVYVAIAALPHIRAYHRERGIPEDIARRTLADLGRHIALHHRRRGNGGLSAPAWLRLHFRGEIYQLGRLQFQRSRLGERTSRAVREAGIDAEPGDLCLDLHIPDYRGPLTPDACADSIALARKFFARHFPEEHYRVGACHSWLLDEQLRDYLPENSNIVRFQGLFRTAYKDDEPSDREPVGFVFGNPELPVASLPQHTAVQRAVTRHLLDGRHWYVGHGWFEL</sequence>
<keyword evidence="3" id="KW-0012">Acyltransferase</keyword>
<organism evidence="3">
    <name type="scientific">Streptomyces sp. NBC_00003</name>
    <dbReference type="NCBI Taxonomy" id="2903608"/>
    <lineage>
        <taxon>Bacteria</taxon>
        <taxon>Bacillati</taxon>
        <taxon>Actinomycetota</taxon>
        <taxon>Actinomycetes</taxon>
        <taxon>Kitasatosporales</taxon>
        <taxon>Streptomycetaceae</taxon>
        <taxon>Streptomyces</taxon>
    </lineage>
</organism>
<dbReference type="InterPro" id="IPR041273">
    <property type="entry name" value="NAT_N"/>
</dbReference>
<dbReference type="Pfam" id="PF18164">
    <property type="entry name" value="GNAT_C"/>
    <property type="match status" value="1"/>
</dbReference>
<dbReference type="InterPro" id="IPR041644">
    <property type="entry name" value="GNAT_C"/>
</dbReference>
<name>A0AAU2VBF8_9ACTN</name>
<feature type="domain" description="N-acyltransferase N-terminal" evidence="1">
    <location>
        <begin position="5"/>
        <end position="136"/>
    </location>
</feature>
<evidence type="ECO:0000259" key="2">
    <source>
        <dbReference type="Pfam" id="PF18164"/>
    </source>
</evidence>
<dbReference type="Pfam" id="PF18082">
    <property type="entry name" value="NAT_N"/>
    <property type="match status" value="1"/>
</dbReference>
<dbReference type="Gene3D" id="3.40.630.120">
    <property type="match status" value="1"/>
</dbReference>
<dbReference type="EMBL" id="CP108318">
    <property type="protein sequence ID" value="WTW64662.1"/>
    <property type="molecule type" value="Genomic_DNA"/>
</dbReference>
<protein>
    <submittedName>
        <fullName evidence="3">Acyltransferase domain-containing protein</fullName>
    </submittedName>
</protein>
<evidence type="ECO:0000259" key="1">
    <source>
        <dbReference type="Pfam" id="PF18082"/>
    </source>
</evidence>
<dbReference type="AlphaFoldDB" id="A0AAU2VBF8"/>
<keyword evidence="3" id="KW-0808">Transferase</keyword>
<evidence type="ECO:0000313" key="3">
    <source>
        <dbReference type="EMBL" id="WTW64662.1"/>
    </source>
</evidence>
<reference evidence="3" key="1">
    <citation type="submission" date="2022-10" db="EMBL/GenBank/DDBJ databases">
        <title>The complete genomes of actinobacterial strains from the NBC collection.</title>
        <authorList>
            <person name="Joergensen T.S."/>
            <person name="Alvarez Arevalo M."/>
            <person name="Sterndorff E.B."/>
            <person name="Faurdal D."/>
            <person name="Vuksanovic O."/>
            <person name="Mourched A.-S."/>
            <person name="Charusanti P."/>
            <person name="Shaw S."/>
            <person name="Blin K."/>
            <person name="Weber T."/>
        </authorList>
    </citation>
    <scope>NUCLEOTIDE SEQUENCE</scope>
    <source>
        <strain evidence="3">NBC_00003</strain>
    </source>
</reference>
<dbReference type="GO" id="GO:0016746">
    <property type="term" value="F:acyltransferase activity"/>
    <property type="evidence" value="ECO:0007669"/>
    <property type="project" value="UniProtKB-KW"/>
</dbReference>
<gene>
    <name evidence="3" type="ORF">OG549_30655</name>
</gene>
<feature type="domain" description="GNAT-like C-terminal" evidence="2">
    <location>
        <begin position="138"/>
        <end position="296"/>
    </location>
</feature>
<proteinExistence type="predicted"/>